<gene>
    <name evidence="1" type="ORF">MTCD1_01344</name>
</gene>
<dbReference type="GO" id="GO:0016740">
    <property type="term" value="F:transferase activity"/>
    <property type="evidence" value="ECO:0007669"/>
    <property type="project" value="UniProtKB-KW"/>
</dbReference>
<reference evidence="1 2" key="1">
    <citation type="submission" date="2017-06" db="EMBL/GenBank/DDBJ databases">
        <title>Whole Genome Sequences of Colwellia marinimaniae MTCD1.</title>
        <authorList>
            <person name="Kusumoto H."/>
            <person name="Inoue M."/>
            <person name="Tanikawa K."/>
            <person name="Maeji H."/>
            <person name="Cameron J.H."/>
            <person name="Bartlett D.H."/>
        </authorList>
    </citation>
    <scope>NUCLEOTIDE SEQUENCE [LARGE SCALE GENOMIC DNA]</scope>
    <source>
        <strain evidence="1 2">MTCD1</strain>
    </source>
</reference>
<keyword evidence="1" id="KW-0808">Transferase</keyword>
<evidence type="ECO:0000313" key="2">
    <source>
        <dbReference type="Proteomes" id="UP000197068"/>
    </source>
</evidence>
<dbReference type="Gene3D" id="3.40.50.2000">
    <property type="entry name" value="Glycogen Phosphorylase B"/>
    <property type="match status" value="1"/>
</dbReference>
<dbReference type="EMBL" id="BDQM01000008">
    <property type="protein sequence ID" value="GAW95741.1"/>
    <property type="molecule type" value="Genomic_DNA"/>
</dbReference>
<comment type="caution">
    <text evidence="1">The sequence shown here is derived from an EMBL/GenBank/DDBJ whole genome shotgun (WGS) entry which is preliminary data.</text>
</comment>
<keyword evidence="2" id="KW-1185">Reference proteome</keyword>
<evidence type="ECO:0000313" key="1">
    <source>
        <dbReference type="EMBL" id="GAW95741.1"/>
    </source>
</evidence>
<dbReference type="Proteomes" id="UP000197068">
    <property type="component" value="Unassembled WGS sequence"/>
</dbReference>
<name>A0ABQ0MVT6_9GAMM</name>
<sequence>MLKRLKRLKQKLQSIKFKKQISKSAFVSESLYSPTSTEQLYQGYIDWVDSEFICGWVYSADKPNEPIEFKLLLEGKELLQNSADLYREDLEKVGFGNGVHGYCCHHDLSAESLVGKVLQLVTLDNTLIGKPFKVPSETPVTISVKKVISEHYLFVFNIEASEAENVTFQLFHNNNRFWQGASTLKKGSNRLELPVCADIVNGTNSTITLGLLGVLGQTKIIWQQELNVSALAVKRYFSLRNKANKPVIVMIDRSIPKPDQDAGSYAAVQEIRLLQALGFHIIFIPDDFTYSPKYTPQLQAMGVEVLFSPYFLHSGDALTSVLPSVSAVYITRYHYVEKHIKTIKAFSTTLPIIFNNADLHFLREIRQANALDDEDLLQNAMKTRDREVKVMKQVDAILSYSEFEHAVITSHILQSKNIHKCPWVVEVPSQSACFNAREGVAFLGGYEHTANVQAVEFFIEQVMPLLREKGEAIKVYIYGSHMPESFYQYACDDVHIKGYVESLDDVYLKHRVFIAPLFFGAGVKGKVLAAAAYGMPCVLSPIAIEATGLVHNVSALVAEHADEWAEYVSRLYFNEQEWNFIAEKQQIMVKESYSFEKAKSMMKGILQSVSLLPKT</sequence>
<dbReference type="RefSeq" id="WP_057179540.1">
    <property type="nucleotide sequence ID" value="NZ_BDQM01000008.1"/>
</dbReference>
<organism evidence="1 2">
    <name type="scientific">Colwellia marinimaniae</name>
    <dbReference type="NCBI Taxonomy" id="1513592"/>
    <lineage>
        <taxon>Bacteria</taxon>
        <taxon>Pseudomonadati</taxon>
        <taxon>Pseudomonadota</taxon>
        <taxon>Gammaproteobacteria</taxon>
        <taxon>Alteromonadales</taxon>
        <taxon>Colwelliaceae</taxon>
        <taxon>Colwellia</taxon>
    </lineage>
</organism>
<dbReference type="SUPFAM" id="SSF53756">
    <property type="entry name" value="UDP-Glycosyltransferase/glycogen phosphorylase"/>
    <property type="match status" value="1"/>
</dbReference>
<proteinExistence type="predicted"/>
<dbReference type="Pfam" id="PF13692">
    <property type="entry name" value="Glyco_trans_1_4"/>
    <property type="match status" value="1"/>
</dbReference>
<protein>
    <submittedName>
        <fullName evidence="1">Glycosyl transferase family protein</fullName>
    </submittedName>
</protein>
<accession>A0ABQ0MVT6</accession>